<evidence type="ECO:0000259" key="1">
    <source>
        <dbReference type="Pfam" id="PF00623"/>
    </source>
</evidence>
<dbReference type="Proteomes" id="UP000824596">
    <property type="component" value="Unassembled WGS sequence"/>
</dbReference>
<sequence>MEPFTVTRLAYDGLNVDVMEVSTIAEYEAGCQEHSGSRCLGHLCKTPHGNMLPMQSLAVSTGVITNDVSKAARFAFEGPGQYYSSRSREVLLDSMKKKTGRMRKGILNCHVDGSLRMVITPQLDLGKEWVAVPKYLRDKWSVIYFDESSGKYKSRNIEHGDYALVIRPPSLSIRSVQPVRVTFWNETCLGISPYILKAFDGDYDGDEMHVFPVYSQASVQECMDWINTPNPKFDKAMDIYAKSKIPDKGSSQYSFMDHTTMSFEEIRSGAEQPILAEETRTTSEHIEGFRKRYDTESVNRSFISESIIGMADTNAQQLSQPVVGVMSRIAKLAASCVIHKDDDSICIATRTGMDFVSSNSVEPTSIDTTQLMLQYRP</sequence>
<protein>
    <submittedName>
        <fullName evidence="2">RNA polymerase rpb1</fullName>
    </submittedName>
</protein>
<dbReference type="InterPro" id="IPR000722">
    <property type="entry name" value="RNA_pol_asu"/>
</dbReference>
<dbReference type="GO" id="GO:0003899">
    <property type="term" value="F:DNA-directed RNA polymerase activity"/>
    <property type="evidence" value="ECO:0007669"/>
    <property type="project" value="InterPro"/>
</dbReference>
<gene>
    <name evidence="2" type="ORF">HRG_06040</name>
</gene>
<dbReference type="GeneID" id="68355169"/>
<dbReference type="EMBL" id="JAIZPD010000005">
    <property type="protein sequence ID" value="KAH0963530.1"/>
    <property type="molecule type" value="Genomic_DNA"/>
</dbReference>
<comment type="caution">
    <text evidence="2">The sequence shown here is derived from an EMBL/GenBank/DDBJ whole genome shotgun (WGS) entry which is preliminary data.</text>
</comment>
<dbReference type="RefSeq" id="XP_044721043.1">
    <property type="nucleotide sequence ID" value="XM_044864511.1"/>
</dbReference>
<dbReference type="OrthoDB" id="4540844at2759"/>
<evidence type="ECO:0000313" key="2">
    <source>
        <dbReference type="EMBL" id="KAH0963530.1"/>
    </source>
</evidence>
<reference evidence="2" key="1">
    <citation type="submission" date="2021-09" db="EMBL/GenBank/DDBJ databases">
        <title>A high-quality genome of the endoparasitic fungus Hirsutella rhossiliensis with a comparison of Hirsutella genomes reveals transposable elements contributing to genome size variation.</title>
        <authorList>
            <person name="Lin R."/>
            <person name="Jiao Y."/>
            <person name="Sun X."/>
            <person name="Ling J."/>
            <person name="Xie B."/>
            <person name="Cheng X."/>
        </authorList>
    </citation>
    <scope>NUCLEOTIDE SEQUENCE</scope>
    <source>
        <strain evidence="2">HR02</strain>
    </source>
</reference>
<feature type="domain" description="RNA polymerase alpha subunit" evidence="1">
    <location>
        <begin position="154"/>
        <end position="223"/>
    </location>
</feature>
<dbReference type="GO" id="GO:0006351">
    <property type="term" value="P:DNA-templated transcription"/>
    <property type="evidence" value="ECO:0007669"/>
    <property type="project" value="InterPro"/>
</dbReference>
<accession>A0A9P8SJB5</accession>
<dbReference type="Pfam" id="PF00623">
    <property type="entry name" value="RNA_pol_Rpb1_2"/>
    <property type="match status" value="1"/>
</dbReference>
<dbReference type="Gene3D" id="2.40.40.20">
    <property type="match status" value="1"/>
</dbReference>
<dbReference type="GO" id="GO:0003677">
    <property type="term" value="F:DNA binding"/>
    <property type="evidence" value="ECO:0007669"/>
    <property type="project" value="InterPro"/>
</dbReference>
<organism evidence="2 3">
    <name type="scientific">Hirsutella rhossiliensis</name>
    <dbReference type="NCBI Taxonomy" id="111463"/>
    <lineage>
        <taxon>Eukaryota</taxon>
        <taxon>Fungi</taxon>
        <taxon>Dikarya</taxon>
        <taxon>Ascomycota</taxon>
        <taxon>Pezizomycotina</taxon>
        <taxon>Sordariomycetes</taxon>
        <taxon>Hypocreomycetidae</taxon>
        <taxon>Hypocreales</taxon>
        <taxon>Ophiocordycipitaceae</taxon>
        <taxon>Hirsutella</taxon>
    </lineage>
</organism>
<dbReference type="AlphaFoldDB" id="A0A9P8SJB5"/>
<keyword evidence="3" id="KW-1185">Reference proteome</keyword>
<name>A0A9P8SJB5_9HYPO</name>
<proteinExistence type="predicted"/>
<dbReference type="SUPFAM" id="SSF64484">
    <property type="entry name" value="beta and beta-prime subunits of DNA dependent RNA-polymerase"/>
    <property type="match status" value="1"/>
</dbReference>
<evidence type="ECO:0000313" key="3">
    <source>
        <dbReference type="Proteomes" id="UP000824596"/>
    </source>
</evidence>